<proteinExistence type="predicted"/>
<reference evidence="2 3" key="1">
    <citation type="journal article" date="2016" name="Genome Biol. Evol.">
        <title>Gene Family Evolution Reflects Adaptation to Soil Environmental Stressors in the Genome of the Collembolan Orchesella cincta.</title>
        <authorList>
            <person name="Faddeeva-Vakhrusheva A."/>
            <person name="Derks M.F."/>
            <person name="Anvar S.Y."/>
            <person name="Agamennone V."/>
            <person name="Suring W."/>
            <person name="Smit S."/>
            <person name="van Straalen N.M."/>
            <person name="Roelofs D."/>
        </authorList>
    </citation>
    <scope>NUCLEOTIDE SEQUENCE [LARGE SCALE GENOMIC DNA]</scope>
    <source>
        <tissue evidence="2">Mixed pool</tissue>
    </source>
</reference>
<comment type="caution">
    <text evidence="2">The sequence shown here is derived from an EMBL/GenBank/DDBJ whole genome shotgun (WGS) entry which is preliminary data.</text>
</comment>
<accession>A0A1D2N2X6</accession>
<dbReference type="AlphaFoldDB" id="A0A1D2N2X6"/>
<protein>
    <recommendedName>
        <fullName evidence="4">Transmembrane protein</fullName>
    </recommendedName>
</protein>
<evidence type="ECO:0000313" key="2">
    <source>
        <dbReference type="EMBL" id="ODM99265.1"/>
    </source>
</evidence>
<keyword evidence="1" id="KW-0472">Membrane</keyword>
<name>A0A1D2N2X6_ORCCI</name>
<feature type="transmembrane region" description="Helical" evidence="1">
    <location>
        <begin position="42"/>
        <end position="62"/>
    </location>
</feature>
<keyword evidence="1" id="KW-1133">Transmembrane helix</keyword>
<dbReference type="Proteomes" id="UP000094527">
    <property type="component" value="Unassembled WGS sequence"/>
</dbReference>
<feature type="transmembrane region" description="Helical" evidence="1">
    <location>
        <begin position="83"/>
        <end position="102"/>
    </location>
</feature>
<evidence type="ECO:0000313" key="3">
    <source>
        <dbReference type="Proteomes" id="UP000094527"/>
    </source>
</evidence>
<keyword evidence="3" id="KW-1185">Reference proteome</keyword>
<sequence>MEVIRLKTLAMAVGFIDLGFGIFDISLLAFETAHGPQPPDVIQLILAFSFVVGRILAACVLLDATRTNILQKAIQRADIWRSVNAAYFVLVWGALVLTISSVDNDKPYFRWYLGVQWIVIVLIVILAVFIGLVSAFVGELVASEKKQKSVEDDAEG</sequence>
<feature type="transmembrane region" description="Helical" evidence="1">
    <location>
        <begin position="114"/>
        <end position="138"/>
    </location>
</feature>
<evidence type="ECO:0008006" key="4">
    <source>
        <dbReference type="Google" id="ProtNLM"/>
    </source>
</evidence>
<feature type="transmembrane region" description="Helical" evidence="1">
    <location>
        <begin position="9"/>
        <end position="30"/>
    </location>
</feature>
<gene>
    <name evidence="2" type="ORF">Ocin01_07423</name>
</gene>
<organism evidence="2 3">
    <name type="scientific">Orchesella cincta</name>
    <name type="common">Springtail</name>
    <name type="synonym">Podura cincta</name>
    <dbReference type="NCBI Taxonomy" id="48709"/>
    <lineage>
        <taxon>Eukaryota</taxon>
        <taxon>Metazoa</taxon>
        <taxon>Ecdysozoa</taxon>
        <taxon>Arthropoda</taxon>
        <taxon>Hexapoda</taxon>
        <taxon>Collembola</taxon>
        <taxon>Entomobryomorpha</taxon>
        <taxon>Entomobryoidea</taxon>
        <taxon>Orchesellidae</taxon>
        <taxon>Orchesellinae</taxon>
        <taxon>Orchesella</taxon>
    </lineage>
</organism>
<evidence type="ECO:0000256" key="1">
    <source>
        <dbReference type="SAM" id="Phobius"/>
    </source>
</evidence>
<keyword evidence="1" id="KW-0812">Transmembrane</keyword>
<dbReference type="EMBL" id="LJIJ01000290">
    <property type="protein sequence ID" value="ODM99265.1"/>
    <property type="molecule type" value="Genomic_DNA"/>
</dbReference>